<protein>
    <recommendedName>
        <fullName evidence="1">Helix-turn-helix domain-containing protein</fullName>
    </recommendedName>
</protein>
<sequence length="91" mass="10509">MVLIALNVAIALFVMKVYLSLAEIANVTKKEKTTVLRWIKAGRFGNIRKVGNEYRVPHFSIVITLVKIEHLCYNSFPMKFSFHPQDHIEGY</sequence>
<feature type="domain" description="Helix-turn-helix" evidence="1">
    <location>
        <begin position="18"/>
        <end position="58"/>
    </location>
</feature>
<name>X0VQY2_9ZZZZ</name>
<gene>
    <name evidence="2" type="ORF">S01H1_49238</name>
</gene>
<accession>X0VQY2</accession>
<evidence type="ECO:0000313" key="2">
    <source>
        <dbReference type="EMBL" id="GAG20630.1"/>
    </source>
</evidence>
<dbReference type="AlphaFoldDB" id="X0VQY2"/>
<proteinExistence type="predicted"/>
<dbReference type="Pfam" id="PF12728">
    <property type="entry name" value="HTH_17"/>
    <property type="match status" value="1"/>
</dbReference>
<dbReference type="InterPro" id="IPR041657">
    <property type="entry name" value="HTH_17"/>
</dbReference>
<evidence type="ECO:0000259" key="1">
    <source>
        <dbReference type="Pfam" id="PF12728"/>
    </source>
</evidence>
<dbReference type="EMBL" id="BARS01031658">
    <property type="protein sequence ID" value="GAG20630.1"/>
    <property type="molecule type" value="Genomic_DNA"/>
</dbReference>
<reference evidence="2" key="1">
    <citation type="journal article" date="2014" name="Front. Microbiol.">
        <title>High frequency of phylogenetically diverse reductive dehalogenase-homologous genes in deep subseafloor sedimentary metagenomes.</title>
        <authorList>
            <person name="Kawai M."/>
            <person name="Futagami T."/>
            <person name="Toyoda A."/>
            <person name="Takaki Y."/>
            <person name="Nishi S."/>
            <person name="Hori S."/>
            <person name="Arai W."/>
            <person name="Tsubouchi T."/>
            <person name="Morono Y."/>
            <person name="Uchiyama I."/>
            <person name="Ito T."/>
            <person name="Fujiyama A."/>
            <person name="Inagaki F."/>
            <person name="Takami H."/>
        </authorList>
    </citation>
    <scope>NUCLEOTIDE SEQUENCE</scope>
    <source>
        <strain evidence="2">Expedition CK06-06</strain>
    </source>
</reference>
<comment type="caution">
    <text evidence="2">The sequence shown here is derived from an EMBL/GenBank/DDBJ whole genome shotgun (WGS) entry which is preliminary data.</text>
</comment>
<organism evidence="2">
    <name type="scientific">marine sediment metagenome</name>
    <dbReference type="NCBI Taxonomy" id="412755"/>
    <lineage>
        <taxon>unclassified sequences</taxon>
        <taxon>metagenomes</taxon>
        <taxon>ecological metagenomes</taxon>
    </lineage>
</organism>